<dbReference type="Proteomes" id="UP000231466">
    <property type="component" value="Unassembled WGS sequence"/>
</dbReference>
<evidence type="ECO:0000313" key="2">
    <source>
        <dbReference type="Proteomes" id="UP000231466"/>
    </source>
</evidence>
<dbReference type="EMBL" id="PFAH01000008">
    <property type="protein sequence ID" value="PIR97862.1"/>
    <property type="molecule type" value="Genomic_DNA"/>
</dbReference>
<evidence type="ECO:0000313" key="1">
    <source>
        <dbReference type="EMBL" id="PIR97862.1"/>
    </source>
</evidence>
<name>A0A2H0VFH6_9BACT</name>
<comment type="caution">
    <text evidence="1">The sequence shown here is derived from an EMBL/GenBank/DDBJ whole genome shotgun (WGS) entry which is preliminary data.</text>
</comment>
<protein>
    <recommendedName>
        <fullName evidence="3">DUF4258 domain-containing protein</fullName>
    </recommendedName>
</protein>
<gene>
    <name evidence="1" type="ORF">COT89_02210</name>
</gene>
<sequence length="99" mass="11835">MKELFWTRHAKDKMNHWRLSESRVRRVIKSYDRIEEGVAEDTIALMQRAGTTKNKYEIWVMVADKDNQRRVVSAWRYPGITIPGEPLPEEIIKEFRAIF</sequence>
<organism evidence="1 2">
    <name type="scientific">Candidatus Colwellbacteria bacterium CG10_big_fil_rev_8_21_14_0_10_42_22</name>
    <dbReference type="NCBI Taxonomy" id="1974540"/>
    <lineage>
        <taxon>Bacteria</taxon>
        <taxon>Candidatus Colwelliibacteriota</taxon>
    </lineage>
</organism>
<accession>A0A2H0VFH6</accession>
<dbReference type="AlphaFoldDB" id="A0A2H0VFH6"/>
<proteinExistence type="predicted"/>
<evidence type="ECO:0008006" key="3">
    <source>
        <dbReference type="Google" id="ProtNLM"/>
    </source>
</evidence>
<reference evidence="2" key="1">
    <citation type="submission" date="2017-09" db="EMBL/GenBank/DDBJ databases">
        <title>Depth-based differentiation of microbial function through sediment-hosted aquifers and enrichment of novel symbionts in the deep terrestrial subsurface.</title>
        <authorList>
            <person name="Probst A.J."/>
            <person name="Ladd B."/>
            <person name="Jarett J.K."/>
            <person name="Geller-Mcgrath D.E."/>
            <person name="Sieber C.M.K."/>
            <person name="Emerson J.B."/>
            <person name="Anantharaman K."/>
            <person name="Thomas B.C."/>
            <person name="Malmstrom R."/>
            <person name="Stieglmeier M."/>
            <person name="Klingl A."/>
            <person name="Woyke T."/>
            <person name="Ryan C.M."/>
            <person name="Banfield J.F."/>
        </authorList>
    </citation>
    <scope>NUCLEOTIDE SEQUENCE [LARGE SCALE GENOMIC DNA]</scope>
</reference>